<proteinExistence type="predicted"/>
<dbReference type="Pfam" id="PF00188">
    <property type="entry name" value="CAP"/>
    <property type="match status" value="1"/>
</dbReference>
<dbReference type="PANTHER" id="PTHR31157">
    <property type="entry name" value="SCP DOMAIN-CONTAINING PROTEIN"/>
    <property type="match status" value="1"/>
</dbReference>
<evidence type="ECO:0000259" key="2">
    <source>
        <dbReference type="Pfam" id="PF14504"/>
    </source>
</evidence>
<dbReference type="HOGENOM" id="CLU_048708_0_1_9"/>
<dbReference type="Pfam" id="PF14504">
    <property type="entry name" value="CAP_assoc_N"/>
    <property type="match status" value="1"/>
</dbReference>
<name>G9QMF0_9BACI</name>
<dbReference type="PATRIC" id="fig|665952.3.peg.2266"/>
<feature type="domain" description="CAP-associated" evidence="2">
    <location>
        <begin position="68"/>
        <end position="206"/>
    </location>
</feature>
<accession>G9QMF0</accession>
<comment type="caution">
    <text evidence="3">The sequence shown here is derived from an EMBL/GenBank/DDBJ whole genome shotgun (WGS) entry which is preliminary data.</text>
</comment>
<evidence type="ECO:0000313" key="3">
    <source>
        <dbReference type="EMBL" id="EHL77056.1"/>
    </source>
</evidence>
<dbReference type="EMBL" id="ACWF01000119">
    <property type="protein sequence ID" value="EHL77056.1"/>
    <property type="molecule type" value="Genomic_DNA"/>
</dbReference>
<keyword evidence="4" id="KW-1185">Reference proteome</keyword>
<dbReference type="Gene3D" id="3.40.33.10">
    <property type="entry name" value="CAP"/>
    <property type="match status" value="1"/>
</dbReference>
<sequence>MRTILRVLVVLSIILVMGVYLNQYAENWGFLQPPLQHNSLKWKGNEEKRSQETHVAEKLPKESLAFFIGKSEQQVISKFGKPVRIDPTQYGYHWWIYQNQNSYIQFGVEQNKVVAVYAIGHDANVQPFKIGQRIDDIFRTYSMNPEIVIKTSAGNYRFELSEEDLNLQPLVKMGGIYVQLYLDKFSGTLSSVRFVNEEILLRQKPYELIYQGELPEWPNPTAGQWNMIEKGEQRQIFDITNMIRKEFHLEPLKWDEKTANVAFGHSKEMSDKNYFSHDSPSQGDLATRLKSAGIPYRMAGENIAAHYVDGPAAVQGWLNSEGHRKALLEKNYSHLGVGVYKTYYTQDFIQKEKW</sequence>
<dbReference type="AlphaFoldDB" id="G9QMF0"/>
<dbReference type="InterPro" id="IPR029410">
    <property type="entry name" value="CAP_assoc"/>
</dbReference>
<dbReference type="InterPro" id="IPR014044">
    <property type="entry name" value="CAP_dom"/>
</dbReference>
<dbReference type="Proteomes" id="UP000011747">
    <property type="component" value="Unassembled WGS sequence"/>
</dbReference>
<dbReference type="SUPFAM" id="SSF55797">
    <property type="entry name" value="PR-1-like"/>
    <property type="match status" value="1"/>
</dbReference>
<dbReference type="RefSeq" id="WP_003354450.1">
    <property type="nucleotide sequence ID" value="NZ_JH414757.1"/>
</dbReference>
<reference evidence="3 4" key="1">
    <citation type="submission" date="2011-09" db="EMBL/GenBank/DDBJ databases">
        <title>The Genome Sequence of Bacillus smithii 7_3_47FAA.</title>
        <authorList>
            <consortium name="The Broad Institute Genome Sequencing Platform"/>
            <person name="Earl A."/>
            <person name="Ward D."/>
            <person name="Feldgarden M."/>
            <person name="Gevers D."/>
            <person name="Daigneault M."/>
            <person name="Strauss J."/>
            <person name="Allen-Vercoe E."/>
            <person name="Young S.K."/>
            <person name="Zeng Q."/>
            <person name="Gargeya S."/>
            <person name="Fitzgerald M."/>
            <person name="Haas B."/>
            <person name="Abouelleil A."/>
            <person name="Alvarado L."/>
            <person name="Arachchi H.M."/>
            <person name="Berlin A."/>
            <person name="Brown A."/>
            <person name="Chapman S.B."/>
            <person name="Chen Z."/>
            <person name="Dunbar C."/>
            <person name="Freedman E."/>
            <person name="Gearin G."/>
            <person name="Goldberg J."/>
            <person name="Griggs A."/>
            <person name="Gujja S."/>
            <person name="Heiman D."/>
            <person name="Howarth C."/>
            <person name="Larson L."/>
            <person name="Lui A."/>
            <person name="MacDonald P.J.P."/>
            <person name="Montmayeur A."/>
            <person name="Murphy C."/>
            <person name="Neiman D."/>
            <person name="Pearson M."/>
            <person name="Priest M."/>
            <person name="Roberts A."/>
            <person name="Saif S."/>
            <person name="Shea T."/>
            <person name="Shenoy N."/>
            <person name="Sisk P."/>
            <person name="Stolte C."/>
            <person name="Sykes S."/>
            <person name="Wortman J."/>
            <person name="Nusbaum C."/>
            <person name="Birren B."/>
        </authorList>
    </citation>
    <scope>NUCLEOTIDE SEQUENCE [LARGE SCALE GENOMIC DNA]</scope>
    <source>
        <strain evidence="3 4">7_3_47FAA</strain>
    </source>
</reference>
<feature type="domain" description="SCP" evidence="1">
    <location>
        <begin position="238"/>
        <end position="348"/>
    </location>
</feature>
<evidence type="ECO:0000313" key="4">
    <source>
        <dbReference type="Proteomes" id="UP000011747"/>
    </source>
</evidence>
<dbReference type="InterPro" id="IPR035940">
    <property type="entry name" value="CAP_sf"/>
</dbReference>
<organism evidence="3 4">
    <name type="scientific">Bacillus smithii 7_3_47FAA</name>
    <dbReference type="NCBI Taxonomy" id="665952"/>
    <lineage>
        <taxon>Bacteria</taxon>
        <taxon>Bacillati</taxon>
        <taxon>Bacillota</taxon>
        <taxon>Bacilli</taxon>
        <taxon>Bacillales</taxon>
        <taxon>Bacillaceae</taxon>
        <taxon>Bacillus</taxon>
    </lineage>
</organism>
<evidence type="ECO:0000259" key="1">
    <source>
        <dbReference type="Pfam" id="PF00188"/>
    </source>
</evidence>
<evidence type="ECO:0008006" key="5">
    <source>
        <dbReference type="Google" id="ProtNLM"/>
    </source>
</evidence>
<dbReference type="PANTHER" id="PTHR31157:SF26">
    <property type="entry name" value="SCP-LIKE EXTRACELLULAR PROTEIN"/>
    <property type="match status" value="1"/>
</dbReference>
<protein>
    <recommendedName>
        <fullName evidence="5">SCP domain-containing protein</fullName>
    </recommendedName>
</protein>
<gene>
    <name evidence="3" type="ORF">HMPREF1015_00715</name>
</gene>
<dbReference type="CDD" id="cd05379">
    <property type="entry name" value="CAP_bacterial"/>
    <property type="match status" value="1"/>
</dbReference>